<dbReference type="InterPro" id="IPR024760">
    <property type="entry name" value="HTH_dom_conjug_TS-like"/>
</dbReference>
<dbReference type="OrthoDB" id="2658921at2"/>
<sequence>MMADLLLKAQLHKDKNAVVEILDSFTPKINASLRQVPPDHREDLRQELYLSMIEVIHRFDLN</sequence>
<proteinExistence type="predicted"/>
<comment type="caution">
    <text evidence="2">The sequence shown here is derived from an EMBL/GenBank/DDBJ whole genome shotgun (WGS) entry which is preliminary data.</text>
</comment>
<protein>
    <recommendedName>
        <fullName evidence="1">Helix-turn-helix conjugative transposon-like domain-containing protein</fullName>
    </recommendedName>
</protein>
<name>A0A268EIB9_9BACL</name>
<dbReference type="Proteomes" id="UP000215596">
    <property type="component" value="Unassembled WGS sequence"/>
</dbReference>
<dbReference type="AlphaFoldDB" id="A0A268EIB9"/>
<organism evidence="2 3">
    <name type="scientific">Paenibacillus campinasensis</name>
    <dbReference type="NCBI Taxonomy" id="66347"/>
    <lineage>
        <taxon>Bacteria</taxon>
        <taxon>Bacillati</taxon>
        <taxon>Bacillota</taxon>
        <taxon>Bacilli</taxon>
        <taxon>Bacillales</taxon>
        <taxon>Paenibacillaceae</taxon>
        <taxon>Paenibacillus</taxon>
    </lineage>
</organism>
<dbReference type="Pfam" id="PF12645">
    <property type="entry name" value="HTH_16"/>
    <property type="match status" value="1"/>
</dbReference>
<evidence type="ECO:0000313" key="3">
    <source>
        <dbReference type="Proteomes" id="UP000215596"/>
    </source>
</evidence>
<feature type="domain" description="Helix-turn-helix conjugative transposon-like" evidence="1">
    <location>
        <begin position="12"/>
        <end position="60"/>
    </location>
</feature>
<dbReference type="RefSeq" id="WP_095267364.1">
    <property type="nucleotide sequence ID" value="NZ_NPBY01000074.1"/>
</dbReference>
<accession>A0A268EIB9</accession>
<reference evidence="2 3" key="1">
    <citation type="submission" date="2017-07" db="EMBL/GenBank/DDBJ databases">
        <title>Isolation and whole genome analysis of endospore-forming bacteria from heroin.</title>
        <authorList>
            <person name="Kalinowski J."/>
            <person name="Ahrens B."/>
            <person name="Al-Dilaimi A."/>
            <person name="Winkler A."/>
            <person name="Wibberg D."/>
            <person name="Schleenbecker U."/>
            <person name="Ruckert C."/>
            <person name="Wolfel R."/>
            <person name="Grass G."/>
        </authorList>
    </citation>
    <scope>NUCLEOTIDE SEQUENCE [LARGE SCALE GENOMIC DNA]</scope>
    <source>
        <strain evidence="2 3">7537-G1</strain>
    </source>
</reference>
<dbReference type="EMBL" id="NPBY01000074">
    <property type="protein sequence ID" value="PAD72814.1"/>
    <property type="molecule type" value="Genomic_DNA"/>
</dbReference>
<evidence type="ECO:0000313" key="2">
    <source>
        <dbReference type="EMBL" id="PAD72814.1"/>
    </source>
</evidence>
<evidence type="ECO:0000259" key="1">
    <source>
        <dbReference type="Pfam" id="PF12645"/>
    </source>
</evidence>
<gene>
    <name evidence="2" type="ORF">CHH67_21130</name>
</gene>